<evidence type="ECO:0000313" key="1">
    <source>
        <dbReference type="EMBL" id="GAA1253575.1"/>
    </source>
</evidence>
<gene>
    <name evidence="1" type="ORF">GCM10009665_50270</name>
</gene>
<name>A0ABN1WP94_9ACTN</name>
<dbReference type="Gene3D" id="1.25.40.10">
    <property type="entry name" value="Tetratricopeptide repeat domain"/>
    <property type="match status" value="1"/>
</dbReference>
<dbReference type="InterPro" id="IPR011990">
    <property type="entry name" value="TPR-like_helical_dom_sf"/>
</dbReference>
<reference evidence="1 2" key="1">
    <citation type="journal article" date="2019" name="Int. J. Syst. Evol. Microbiol.">
        <title>The Global Catalogue of Microorganisms (GCM) 10K type strain sequencing project: providing services to taxonomists for standard genome sequencing and annotation.</title>
        <authorList>
            <consortium name="The Broad Institute Genomics Platform"/>
            <consortium name="The Broad Institute Genome Sequencing Center for Infectious Disease"/>
            <person name="Wu L."/>
            <person name="Ma J."/>
        </authorList>
    </citation>
    <scope>NUCLEOTIDE SEQUENCE [LARGE SCALE GENOMIC DNA]</scope>
    <source>
        <strain evidence="1 2">JCM 13004</strain>
    </source>
</reference>
<evidence type="ECO:0000313" key="2">
    <source>
        <dbReference type="Proteomes" id="UP001500037"/>
    </source>
</evidence>
<keyword evidence="2" id="KW-1185">Reference proteome</keyword>
<dbReference type="SUPFAM" id="SSF48452">
    <property type="entry name" value="TPR-like"/>
    <property type="match status" value="1"/>
</dbReference>
<sequence length="521" mass="56158">MTGHPRALQLLRERPDLAELAAYPFNFDIARDEHCEAVRLASGAGLAAVAGDDTGGTFFVCAGGEVLYAGSEGEAGLIADGVDEALEVLIGLPGWRDYTGLDPHADDATLAAAAADTEDELREYDPDLDDYRTALLAALGLREILQPQLIRRLHQALLRTEPDFLLLNTQEGCAYELLDRLPRPPLWQTVLEPGRTDLVLLRTDPTCWSEVAGNASRRAMALRAAQYDRRATDLPFLRVLLQREARHGATEELRRAAVLVGLHGQDQDHQLLRSLRETSFDAHCLLGEFPDTTAELIRWATEFDESNYGVDPGDEPELTWAELARRQGRTELARTALLRLLDDAGPRDAALLASLAGELARLGDFAQAARARHLHASLQDDPADRGAALVDLASLQRRAGDIEAAWHSLQQAVAALDGPPPPPPSDQLVLELDLSEPQCPALGWRALGLGLNVTEEHLRIAHEATTIGPPAVARAALAAGTTLLTELPRPTEALRLLAREMTAMLGGASSPVPDPSGSAGG</sequence>
<accession>A0ABN1WP94</accession>
<proteinExistence type="predicted"/>
<dbReference type="RefSeq" id="WP_344444243.1">
    <property type="nucleotide sequence ID" value="NZ_BAAALF010000105.1"/>
</dbReference>
<evidence type="ECO:0008006" key="3">
    <source>
        <dbReference type="Google" id="ProtNLM"/>
    </source>
</evidence>
<protein>
    <recommendedName>
        <fullName evidence="3">Tetratricopeptide repeat protein</fullName>
    </recommendedName>
</protein>
<organism evidence="1 2">
    <name type="scientific">Kitasatospora nipponensis</name>
    <dbReference type="NCBI Taxonomy" id="258049"/>
    <lineage>
        <taxon>Bacteria</taxon>
        <taxon>Bacillati</taxon>
        <taxon>Actinomycetota</taxon>
        <taxon>Actinomycetes</taxon>
        <taxon>Kitasatosporales</taxon>
        <taxon>Streptomycetaceae</taxon>
        <taxon>Kitasatospora</taxon>
    </lineage>
</organism>
<dbReference type="Proteomes" id="UP001500037">
    <property type="component" value="Unassembled WGS sequence"/>
</dbReference>
<comment type="caution">
    <text evidence="1">The sequence shown here is derived from an EMBL/GenBank/DDBJ whole genome shotgun (WGS) entry which is preliminary data.</text>
</comment>
<dbReference type="EMBL" id="BAAALF010000105">
    <property type="protein sequence ID" value="GAA1253575.1"/>
    <property type="molecule type" value="Genomic_DNA"/>
</dbReference>